<name>A0A2P8I0S6_SACCR</name>
<dbReference type="GO" id="GO:0004674">
    <property type="term" value="F:protein serine/threonine kinase activity"/>
    <property type="evidence" value="ECO:0007669"/>
    <property type="project" value="UniProtKB-KW"/>
</dbReference>
<dbReference type="InterPro" id="IPR050267">
    <property type="entry name" value="Anti-sigma-factor_SerPK"/>
</dbReference>
<accession>A0A2P8I0S6</accession>
<dbReference type="EMBL" id="PYAX01000015">
    <property type="protein sequence ID" value="PSL52052.1"/>
    <property type="molecule type" value="Genomic_DNA"/>
</dbReference>
<reference evidence="3 4" key="1">
    <citation type="submission" date="2018-03" db="EMBL/GenBank/DDBJ databases">
        <title>Genomic Encyclopedia of Type Strains, Phase III (KMG-III): the genomes of soil and plant-associated and newly described type strains.</title>
        <authorList>
            <person name="Whitman W."/>
        </authorList>
    </citation>
    <scope>NUCLEOTIDE SEQUENCE [LARGE SCALE GENOMIC DNA]</scope>
    <source>
        <strain evidence="3 4">CGMCC 4.7097</strain>
    </source>
</reference>
<sequence>MRPVDSDDPATTVALPLDEDVPPLAAVRRWAAEALVGLTEDELDDCRLVITELVSNAYDHGVGPRAVRLRCSADRGVVRIEVDDASADDLTYGRSRLGPNRGRGLVIVDKLAGTWGVERHPGGKTVWAELPCGASHVPH</sequence>
<dbReference type="Pfam" id="PF13581">
    <property type="entry name" value="HATPase_c_2"/>
    <property type="match status" value="1"/>
</dbReference>
<gene>
    <name evidence="3" type="ORF">B0I31_1154</name>
</gene>
<evidence type="ECO:0000313" key="3">
    <source>
        <dbReference type="EMBL" id="PSL52052.1"/>
    </source>
</evidence>
<organism evidence="3 4">
    <name type="scientific">Saccharothrix carnea</name>
    <dbReference type="NCBI Taxonomy" id="1280637"/>
    <lineage>
        <taxon>Bacteria</taxon>
        <taxon>Bacillati</taxon>
        <taxon>Actinomycetota</taxon>
        <taxon>Actinomycetes</taxon>
        <taxon>Pseudonocardiales</taxon>
        <taxon>Pseudonocardiaceae</taxon>
        <taxon>Saccharothrix</taxon>
    </lineage>
</organism>
<evidence type="ECO:0000259" key="2">
    <source>
        <dbReference type="Pfam" id="PF13581"/>
    </source>
</evidence>
<dbReference type="PANTHER" id="PTHR35526:SF3">
    <property type="entry name" value="ANTI-SIGMA-F FACTOR RSBW"/>
    <property type="match status" value="1"/>
</dbReference>
<protein>
    <submittedName>
        <fullName evidence="3">Anti-sigma regulatory factor (Ser/Thr protein kinase)</fullName>
    </submittedName>
</protein>
<dbReference type="PANTHER" id="PTHR35526">
    <property type="entry name" value="ANTI-SIGMA-F FACTOR RSBW-RELATED"/>
    <property type="match status" value="1"/>
</dbReference>
<dbReference type="InterPro" id="IPR036890">
    <property type="entry name" value="HATPase_C_sf"/>
</dbReference>
<keyword evidence="3" id="KW-0808">Transferase</keyword>
<dbReference type="Gene3D" id="3.30.565.10">
    <property type="entry name" value="Histidine kinase-like ATPase, C-terminal domain"/>
    <property type="match status" value="1"/>
</dbReference>
<dbReference type="RefSeq" id="WP_245950599.1">
    <property type="nucleotide sequence ID" value="NZ_PYAX01000015.1"/>
</dbReference>
<keyword evidence="3" id="KW-0418">Kinase</keyword>
<proteinExistence type="predicted"/>
<dbReference type="AlphaFoldDB" id="A0A2P8I0S6"/>
<evidence type="ECO:0000313" key="4">
    <source>
        <dbReference type="Proteomes" id="UP000241118"/>
    </source>
</evidence>
<dbReference type="InterPro" id="IPR003594">
    <property type="entry name" value="HATPase_dom"/>
</dbReference>
<feature type="domain" description="Histidine kinase/HSP90-like ATPase" evidence="2">
    <location>
        <begin position="24"/>
        <end position="128"/>
    </location>
</feature>
<dbReference type="SUPFAM" id="SSF55874">
    <property type="entry name" value="ATPase domain of HSP90 chaperone/DNA topoisomerase II/histidine kinase"/>
    <property type="match status" value="1"/>
</dbReference>
<dbReference type="Proteomes" id="UP000241118">
    <property type="component" value="Unassembled WGS sequence"/>
</dbReference>
<dbReference type="CDD" id="cd16936">
    <property type="entry name" value="HATPase_RsbW-like"/>
    <property type="match status" value="1"/>
</dbReference>
<keyword evidence="1" id="KW-0723">Serine/threonine-protein kinase</keyword>
<comment type="caution">
    <text evidence="3">The sequence shown here is derived from an EMBL/GenBank/DDBJ whole genome shotgun (WGS) entry which is preliminary data.</text>
</comment>
<keyword evidence="4" id="KW-1185">Reference proteome</keyword>
<evidence type="ECO:0000256" key="1">
    <source>
        <dbReference type="ARBA" id="ARBA00022527"/>
    </source>
</evidence>